<dbReference type="Proteomes" id="UP001231649">
    <property type="component" value="Chromosome 19"/>
</dbReference>
<reference evidence="1" key="1">
    <citation type="submission" date="2023-03" db="EMBL/GenBank/DDBJ databases">
        <title>Chromosome-level genomes of two armyworms, Mythimna separata and Mythimna loreyi, provide insights into the biosynthesis and reception of sex pheromones.</title>
        <authorList>
            <person name="Zhao H."/>
        </authorList>
    </citation>
    <scope>NUCLEOTIDE SEQUENCE</scope>
    <source>
        <strain evidence="1">BeijingLab</strain>
    </source>
</reference>
<evidence type="ECO:0000313" key="2">
    <source>
        <dbReference type="Proteomes" id="UP001231649"/>
    </source>
</evidence>
<gene>
    <name evidence="1" type="ORF">PYW08_006030</name>
</gene>
<evidence type="ECO:0000313" key="1">
    <source>
        <dbReference type="EMBL" id="KAJ8720565.1"/>
    </source>
</evidence>
<keyword evidence="2" id="KW-1185">Reference proteome</keyword>
<protein>
    <submittedName>
        <fullName evidence="1">Uncharacterized protein</fullName>
    </submittedName>
</protein>
<accession>A0ACC2QLH9</accession>
<sequence length="208" mass="23556">MPGIVKVLSPFVKQFSSTSIKKNLPIAFRHRYNQVTCIIDCLEIEIQKPSKAMHQALTWSEYKKTNTIKYLVSCTPDGLVNFVSNGYAGRISDVSLLEESLFLESLNPGSYILADRGFKNVESFLSQKGFFLLRPPSVHTGMKLSKKEVKQTKQIASLRIHIERVIRRLREFSILKMHTVVNTNLIGILDLCIKTACALINLQDSLIK</sequence>
<organism evidence="1 2">
    <name type="scientific">Mythimna loreyi</name>
    <dbReference type="NCBI Taxonomy" id="667449"/>
    <lineage>
        <taxon>Eukaryota</taxon>
        <taxon>Metazoa</taxon>
        <taxon>Ecdysozoa</taxon>
        <taxon>Arthropoda</taxon>
        <taxon>Hexapoda</taxon>
        <taxon>Insecta</taxon>
        <taxon>Pterygota</taxon>
        <taxon>Neoptera</taxon>
        <taxon>Endopterygota</taxon>
        <taxon>Lepidoptera</taxon>
        <taxon>Glossata</taxon>
        <taxon>Ditrysia</taxon>
        <taxon>Noctuoidea</taxon>
        <taxon>Noctuidae</taxon>
        <taxon>Noctuinae</taxon>
        <taxon>Hadenini</taxon>
        <taxon>Mythimna</taxon>
    </lineage>
</organism>
<name>A0ACC2QLH9_9NEOP</name>
<dbReference type="EMBL" id="CM056795">
    <property type="protein sequence ID" value="KAJ8720565.1"/>
    <property type="molecule type" value="Genomic_DNA"/>
</dbReference>
<comment type="caution">
    <text evidence="1">The sequence shown here is derived from an EMBL/GenBank/DDBJ whole genome shotgun (WGS) entry which is preliminary data.</text>
</comment>
<proteinExistence type="predicted"/>